<organism evidence="1 2">
    <name type="scientific">Lojkania enalia</name>
    <dbReference type="NCBI Taxonomy" id="147567"/>
    <lineage>
        <taxon>Eukaryota</taxon>
        <taxon>Fungi</taxon>
        <taxon>Dikarya</taxon>
        <taxon>Ascomycota</taxon>
        <taxon>Pezizomycotina</taxon>
        <taxon>Dothideomycetes</taxon>
        <taxon>Pleosporomycetidae</taxon>
        <taxon>Pleosporales</taxon>
        <taxon>Pleosporales incertae sedis</taxon>
        <taxon>Lojkania</taxon>
    </lineage>
</organism>
<dbReference type="AlphaFoldDB" id="A0A9P4K328"/>
<evidence type="ECO:0000313" key="1">
    <source>
        <dbReference type="EMBL" id="KAF2258574.1"/>
    </source>
</evidence>
<gene>
    <name evidence="1" type="ORF">CC78DRAFT_621710</name>
</gene>
<protein>
    <submittedName>
        <fullName evidence="1">Uncharacterized protein</fullName>
    </submittedName>
</protein>
<evidence type="ECO:0000313" key="2">
    <source>
        <dbReference type="Proteomes" id="UP000800093"/>
    </source>
</evidence>
<sequence>MPQVGSWAHQESLLTPQCTTTSGTILTPADIYPVVYVSQGYFSFAPTSLLLRVQYVKFSTLSVYAPGQIGKVRRVLAQQDKDAITVTIPTISPTSEQLSTKEDENRKQIAALNDSYEYSGNLAASPSLHMDGTSRHVDQTIENYFMLRASRWFCVGRNRERFLSIDQAAYMVPSDIT</sequence>
<dbReference type="EMBL" id="ML986756">
    <property type="protein sequence ID" value="KAF2258574.1"/>
    <property type="molecule type" value="Genomic_DNA"/>
</dbReference>
<name>A0A9P4K328_9PLEO</name>
<dbReference type="Proteomes" id="UP000800093">
    <property type="component" value="Unassembled WGS sequence"/>
</dbReference>
<accession>A0A9P4K328</accession>
<comment type="caution">
    <text evidence="1">The sequence shown here is derived from an EMBL/GenBank/DDBJ whole genome shotgun (WGS) entry which is preliminary data.</text>
</comment>
<proteinExistence type="predicted"/>
<keyword evidence="2" id="KW-1185">Reference proteome</keyword>
<reference evidence="2" key="1">
    <citation type="journal article" date="2020" name="Stud. Mycol.">
        <title>101 Dothideomycetes genomes: A test case for predicting lifestyles and emergence of pathogens.</title>
        <authorList>
            <person name="Haridas S."/>
            <person name="Albert R."/>
            <person name="Binder M."/>
            <person name="Bloem J."/>
            <person name="LaButti K."/>
            <person name="Salamov A."/>
            <person name="Andreopoulos B."/>
            <person name="Baker S."/>
            <person name="Barry K."/>
            <person name="Bills G."/>
            <person name="Bluhm B."/>
            <person name="Cannon C."/>
            <person name="Castanera R."/>
            <person name="Culley D."/>
            <person name="Daum C."/>
            <person name="Ezra D."/>
            <person name="Gonzalez J."/>
            <person name="Henrissat B."/>
            <person name="Kuo A."/>
            <person name="Liang C."/>
            <person name="Lipzen A."/>
            <person name="Lutzoni F."/>
            <person name="Magnuson J."/>
            <person name="Mondo S."/>
            <person name="Nolan M."/>
            <person name="Ohm R."/>
            <person name="Pangilinan J."/>
            <person name="Park H.-J."/>
            <person name="Ramirez L."/>
            <person name="Alfaro M."/>
            <person name="Sun H."/>
            <person name="Tritt A."/>
            <person name="Yoshinaga Y."/>
            <person name="Zwiers L.-H."/>
            <person name="Turgeon B."/>
            <person name="Goodwin S."/>
            <person name="Spatafora J."/>
            <person name="Crous P."/>
            <person name="Grigoriev I."/>
        </authorList>
    </citation>
    <scope>NUCLEOTIDE SEQUENCE [LARGE SCALE GENOMIC DNA]</scope>
    <source>
        <strain evidence="2">CBS 304.66</strain>
    </source>
</reference>